<dbReference type="InterPro" id="IPR049058">
    <property type="entry name" value="NAD_Glu_DH_HM2"/>
</dbReference>
<dbReference type="Gene3D" id="3.40.50.720">
    <property type="entry name" value="NAD(P)-binding Rossmann-like Domain"/>
    <property type="match status" value="1"/>
</dbReference>
<gene>
    <name evidence="7" type="ORF">DFP90_103325</name>
</gene>
<dbReference type="InterPro" id="IPR024727">
    <property type="entry name" value="NAD_Glu_DH_N_ACT1"/>
</dbReference>
<dbReference type="EMBL" id="QRDW01000003">
    <property type="protein sequence ID" value="RED51523.1"/>
    <property type="molecule type" value="Genomic_DNA"/>
</dbReference>
<feature type="domain" description="NAD-glutamate dehydrogenase N-terminal ACT1" evidence="4">
    <location>
        <begin position="35"/>
        <end position="177"/>
    </location>
</feature>
<dbReference type="InterPro" id="IPR048381">
    <property type="entry name" value="GDH_C"/>
</dbReference>
<dbReference type="Pfam" id="PF21073">
    <property type="entry name" value="GDH_HM1"/>
    <property type="match status" value="1"/>
</dbReference>
<dbReference type="PIRSF" id="PIRSF036761">
    <property type="entry name" value="GDH_Mll4104"/>
    <property type="match status" value="1"/>
</dbReference>
<dbReference type="GO" id="GO:0006538">
    <property type="term" value="P:L-glutamate catabolic process"/>
    <property type="evidence" value="ECO:0007669"/>
    <property type="project" value="InterPro"/>
</dbReference>
<evidence type="ECO:0000259" key="4">
    <source>
        <dbReference type="Pfam" id="PF21075"/>
    </source>
</evidence>
<evidence type="ECO:0000259" key="6">
    <source>
        <dbReference type="Pfam" id="PF21077"/>
    </source>
</evidence>
<dbReference type="PANTHER" id="PTHR43403">
    <property type="entry name" value="NAD-SPECIFIC GLUTAMATE DEHYDROGENASE"/>
    <property type="match status" value="1"/>
</dbReference>
<feature type="domain" description="NAD-specific glutamate dehydrogenase C-terminal" evidence="3">
    <location>
        <begin position="1277"/>
        <end position="1610"/>
    </location>
</feature>
<dbReference type="InterPro" id="IPR007780">
    <property type="entry name" value="NAD_Glu_DH_bac"/>
</dbReference>
<dbReference type="Pfam" id="PF05088">
    <property type="entry name" value="Bac_GDH_CD"/>
    <property type="match status" value="1"/>
</dbReference>
<keyword evidence="1" id="KW-0560">Oxidoreductase</keyword>
<evidence type="ECO:0000313" key="8">
    <source>
        <dbReference type="Proteomes" id="UP000256845"/>
    </source>
</evidence>
<feature type="domain" description="NAD-glutamate dehydrogenase ACT2" evidence="5">
    <location>
        <begin position="411"/>
        <end position="499"/>
    </location>
</feature>
<dbReference type="InterPro" id="IPR036291">
    <property type="entry name" value="NAD(P)-bd_dom_sf"/>
</dbReference>
<dbReference type="InterPro" id="IPR049056">
    <property type="entry name" value="NAD_Glu_DH_HM3"/>
</dbReference>
<feature type="domain" description="NAD-glutamate dehydrogenase ACT3" evidence="6">
    <location>
        <begin position="555"/>
        <end position="632"/>
    </location>
</feature>
<accession>A0A3D9HPT5</accession>
<protein>
    <submittedName>
        <fullName evidence="7">Glutamate dehydrogenase (NAD)</fullName>
    </submittedName>
</protein>
<dbReference type="Pfam" id="PF21076">
    <property type="entry name" value="GDH_ACT2"/>
    <property type="match status" value="1"/>
</dbReference>
<comment type="caution">
    <text evidence="7">The sequence shown here is derived from an EMBL/GenBank/DDBJ whole genome shotgun (WGS) entry which is preliminary data.</text>
</comment>
<dbReference type="GO" id="GO:0004069">
    <property type="term" value="F:L-aspartate:2-oxoglutarate aminotransferase activity"/>
    <property type="evidence" value="ECO:0007669"/>
    <property type="project" value="InterPro"/>
</dbReference>
<proteinExistence type="predicted"/>
<dbReference type="Pfam" id="PF21074">
    <property type="entry name" value="GDH_C"/>
    <property type="match status" value="1"/>
</dbReference>
<organism evidence="7 8">
    <name type="scientific">Aestuariispira insulae</name>
    <dbReference type="NCBI Taxonomy" id="1461337"/>
    <lineage>
        <taxon>Bacteria</taxon>
        <taxon>Pseudomonadati</taxon>
        <taxon>Pseudomonadota</taxon>
        <taxon>Alphaproteobacteria</taxon>
        <taxon>Rhodospirillales</taxon>
        <taxon>Kiloniellaceae</taxon>
        <taxon>Aestuariispira</taxon>
    </lineage>
</organism>
<sequence>MTQRIDALKTELLEKVASLVSKRMTGAKAKAAQSFVDHYYDNVAPNDMAEHDPEDLYGAAISMWTWGQTRAAGEPKIRVYNPRYDQHGWHSPHTVIEIVNDDMPFLVDSVNMELNRQNLTVHLVVHPVFHVTRDDKGKTTKLVEPDNKKAPANESFMHLEVDEQTLPAALEAIEQGLLNVLGDVRASVDDWQSMRERAASLLKELTPRKFKGVPKEKVDEAQAFLQWVYDDHYTFLGYREIDYQGTGKNARLKVVKDSGLGVLRDPEVPVFEGLRNLGKLPEAVQKTIFKPGLVRVTKGNNRATVHRRVHMDTIAFKKYDADGKPVGEHLFVGLLTSAAYNQSPQHIPLLRRKVEEVMDLTGFSHGGHSAKALMHVLESYPRDELFQISVPLLKEIALGIVHLQERQKIALFLRPDPFQRYISALVFVPRDRFSTTLRQRIGNILAKSFEGSVAAHYTYMSDEALSRVHFIIKTTPGKVPEYDPADVAKRVMETGRTWEDDLRQALIENRGEETGLMLYRRYADGFSIAYKENFNVHTAIYDIDRIEEVVSGKGIGVNLYRPIEAEEHQLRFKIYNFQNQVILSEVMPMLENMGVKVLSESPYKVDPTDNDQHIIIHDFTLETSDKSPINFHAIRDAFHESFRRVWNGDIEDDGFNQLVLAAGLNWRDVVVLRAYSKYLRQASIPFSQEYMEETLAKNADLAADIAKLFKVRFDPDAQPEDDTDEDGKHREEGLRNVIDIKLDMVDNLDEDRILRRFINIVGATLRTNFYQKDQDGHYKPYVSLKFASREIDEIPQPAPLREIFVYSPRFEAVHLRFGMVARGGLRWSDRREDFRTEILGLVKAQQVKNAVIVPVGSKGGFVLKKAPPMADREAFMKEGITCYQTFIQGMLDITDNLKGTTVIPPVDVIRKDQDDPYLVVAADKGTATFSDYSNAISVKNDFWLGDAFASGGSDGYDHKKMGITAKGAWESVKRHFREFGHDTQSQDFTVVGVGDMGGDVFGNGMLLSEHIRLVGAFNHLHIFIDPNPDAAKTFAERKRLFEEVKGWDAYDTKLISKGGGIFNRSAKSIELTPEIRKLLNVEDKALPPNKLISALLKAQVDLLWFGGIGTYIKESDETHADAGDRANDSLRVNAADLNCKVIGEGANLGVTHRARIEFAQKGGRCNTDAIDNSAGVDCSDHEVNIKILLGDVVGNGDMTEKQRNKLLVAMTDEVSSLVLRDNYQQTQSISVTHLRAASELDRHQRLIRSLERAGHLDRSLEFLPDDEEIGERLQAQKGLTRPELSVILAYAKNVTYQELLDSDLPDDTLLSEDLIRYFPEPLRVKYYANVLTHRLRREIIATVVTNSMINRTGPSFVNEMNLRTGMSSPEIARAYTIVREVFGMRELWNQIEELDNIADSSIQYLMLQETGRTINRMTEWFLRNEDHPLDISRNIETYQSGVQTLKEHMESILGPVALDNMYKRTERFKKKGVPDELAQAIGQLKVLSSACDVVRLAAKADQPVKEVGNTYSAVGARFGMDWLRSAANRIPASSQWHRMALGAIIDDLWGLQTDLTARILSHGDSGCDAIDAWIAKRAESVERVDQLLGELGNLPQLDLAMLAVVGRELRNLVVG</sequence>
<evidence type="ECO:0000259" key="5">
    <source>
        <dbReference type="Pfam" id="PF21076"/>
    </source>
</evidence>
<dbReference type="Proteomes" id="UP000256845">
    <property type="component" value="Unassembled WGS sequence"/>
</dbReference>
<evidence type="ECO:0000259" key="2">
    <source>
        <dbReference type="Pfam" id="PF05088"/>
    </source>
</evidence>
<dbReference type="Pfam" id="PF21077">
    <property type="entry name" value="GDH_ACT3"/>
    <property type="match status" value="1"/>
</dbReference>
<reference evidence="7 8" key="1">
    <citation type="submission" date="2018-07" db="EMBL/GenBank/DDBJ databases">
        <title>Genomic Encyclopedia of Type Strains, Phase III (KMG-III): the genomes of soil and plant-associated and newly described type strains.</title>
        <authorList>
            <person name="Whitman W."/>
        </authorList>
    </citation>
    <scope>NUCLEOTIDE SEQUENCE [LARGE SCALE GENOMIC DNA]</scope>
    <source>
        <strain evidence="7 8">CECT 8488</strain>
    </source>
</reference>
<dbReference type="InterPro" id="IPR049059">
    <property type="entry name" value="NAD_Glu_DH_HM1"/>
</dbReference>
<dbReference type="SUPFAM" id="SSF53223">
    <property type="entry name" value="Aminoacid dehydrogenase-like, N-terminal domain"/>
    <property type="match status" value="1"/>
</dbReference>
<evidence type="ECO:0000313" key="7">
    <source>
        <dbReference type="EMBL" id="RED51523.1"/>
    </source>
</evidence>
<dbReference type="InterPro" id="IPR049064">
    <property type="entry name" value="NAD_Glu_DH_ACT3"/>
</dbReference>
<dbReference type="RefSeq" id="WP_115936404.1">
    <property type="nucleotide sequence ID" value="NZ_QRDW01000003.1"/>
</dbReference>
<dbReference type="PANTHER" id="PTHR43403:SF1">
    <property type="entry name" value="NAD-SPECIFIC GLUTAMATE DEHYDROGENASE"/>
    <property type="match status" value="1"/>
</dbReference>
<name>A0A3D9HPT5_9PROT</name>
<dbReference type="InterPro" id="IPR028971">
    <property type="entry name" value="NAD-GDH_cat"/>
</dbReference>
<dbReference type="Pfam" id="PF21075">
    <property type="entry name" value="GDH_ACT1"/>
    <property type="match status" value="1"/>
</dbReference>
<evidence type="ECO:0000256" key="1">
    <source>
        <dbReference type="ARBA" id="ARBA00023002"/>
    </source>
</evidence>
<feature type="domain" description="NAD-glutamate dehydrogenase catalytic" evidence="2">
    <location>
        <begin position="739"/>
        <end position="1231"/>
    </location>
</feature>
<dbReference type="Pfam" id="PF21078">
    <property type="entry name" value="GDH_HM3"/>
    <property type="match status" value="1"/>
</dbReference>
<dbReference type="OrthoDB" id="9758052at2"/>
<dbReference type="SUPFAM" id="SSF51735">
    <property type="entry name" value="NAD(P)-binding Rossmann-fold domains"/>
    <property type="match status" value="1"/>
</dbReference>
<keyword evidence="8" id="KW-1185">Reference proteome</keyword>
<dbReference type="InterPro" id="IPR046346">
    <property type="entry name" value="Aminoacid_DH-like_N_sf"/>
</dbReference>
<dbReference type="GO" id="GO:0004352">
    <property type="term" value="F:glutamate dehydrogenase (NAD+) activity"/>
    <property type="evidence" value="ECO:0007669"/>
    <property type="project" value="InterPro"/>
</dbReference>
<dbReference type="Pfam" id="PF21079">
    <property type="entry name" value="GDH_HM2"/>
    <property type="match status" value="1"/>
</dbReference>
<evidence type="ECO:0000259" key="3">
    <source>
        <dbReference type="Pfam" id="PF21074"/>
    </source>
</evidence>
<dbReference type="InterPro" id="IPR049062">
    <property type="entry name" value="NAD_Glu_DH_ACT2"/>
</dbReference>